<dbReference type="EMBL" id="SOHJ01000014">
    <property type="protein sequence ID" value="TFD57262.1"/>
    <property type="molecule type" value="Genomic_DNA"/>
</dbReference>
<comment type="caution">
    <text evidence="1">The sequence shown here is derived from an EMBL/GenBank/DDBJ whole genome shotgun (WGS) entry which is preliminary data.</text>
</comment>
<gene>
    <name evidence="1" type="ORF">E3T39_14715</name>
</gene>
<sequence length="86" mass="9020">MTLQASSGRAGIPRCRAFGVRVLGAFSSFAVASATDLSKYLAGNLGYDVTVALDATRTFDLATTIPGLGTITHTADERQGRWPTEA</sequence>
<dbReference type="Proteomes" id="UP000298170">
    <property type="component" value="Unassembled WGS sequence"/>
</dbReference>
<name>A0A4V3ISA6_9MICO</name>
<dbReference type="AlphaFoldDB" id="A0A4V3ISA6"/>
<proteinExistence type="predicted"/>
<keyword evidence="2" id="KW-1185">Reference proteome</keyword>
<reference evidence="1 2" key="1">
    <citation type="submission" date="2019-03" db="EMBL/GenBank/DDBJ databases">
        <title>Genomics of glacier-inhabiting Cryobacterium strains.</title>
        <authorList>
            <person name="Liu Q."/>
            <person name="Xin Y.-H."/>
        </authorList>
    </citation>
    <scope>NUCLEOTIDE SEQUENCE [LARGE SCALE GENOMIC DNA]</scope>
    <source>
        <strain evidence="1 2">Sr39</strain>
    </source>
</reference>
<protein>
    <submittedName>
        <fullName evidence="1">Uncharacterized protein</fullName>
    </submittedName>
</protein>
<organism evidence="1 2">
    <name type="scientific">Cryobacterium suzukii</name>
    <dbReference type="NCBI Taxonomy" id="1259198"/>
    <lineage>
        <taxon>Bacteria</taxon>
        <taxon>Bacillati</taxon>
        <taxon>Actinomycetota</taxon>
        <taxon>Actinomycetes</taxon>
        <taxon>Micrococcales</taxon>
        <taxon>Microbacteriaceae</taxon>
        <taxon>Cryobacterium</taxon>
    </lineage>
</organism>
<evidence type="ECO:0000313" key="1">
    <source>
        <dbReference type="EMBL" id="TFD57262.1"/>
    </source>
</evidence>
<accession>A0A4V3ISA6</accession>
<evidence type="ECO:0000313" key="2">
    <source>
        <dbReference type="Proteomes" id="UP000298170"/>
    </source>
</evidence>